<proteinExistence type="predicted"/>
<evidence type="ECO:0000256" key="1">
    <source>
        <dbReference type="SAM" id="MobiDB-lite"/>
    </source>
</evidence>
<dbReference type="Proteomes" id="UP000199403">
    <property type="component" value="Unassembled WGS sequence"/>
</dbReference>
<dbReference type="GO" id="GO:0008932">
    <property type="term" value="F:lytic endotransglycosylase activity"/>
    <property type="evidence" value="ECO:0007669"/>
    <property type="project" value="TreeGrafter"/>
</dbReference>
<dbReference type="RefSeq" id="WP_092173868.1">
    <property type="nucleotide sequence ID" value="NZ_FNZH01000003.1"/>
</dbReference>
<accession>A0A1H6Y1I2</accession>
<feature type="domain" description="LysM" evidence="2">
    <location>
        <begin position="39"/>
        <end position="82"/>
    </location>
</feature>
<dbReference type="SUPFAM" id="SSF54106">
    <property type="entry name" value="LysM domain"/>
    <property type="match status" value="3"/>
</dbReference>
<dbReference type="InterPro" id="IPR036908">
    <property type="entry name" value="RlpA-like_sf"/>
</dbReference>
<feature type="region of interest" description="Disordered" evidence="1">
    <location>
        <begin position="267"/>
        <end position="308"/>
    </location>
</feature>
<organism evidence="3 4">
    <name type="scientific">Cyclobacterium xiamenense</name>
    <dbReference type="NCBI Taxonomy" id="1297121"/>
    <lineage>
        <taxon>Bacteria</taxon>
        <taxon>Pseudomonadati</taxon>
        <taxon>Bacteroidota</taxon>
        <taxon>Cytophagia</taxon>
        <taxon>Cytophagales</taxon>
        <taxon>Cyclobacteriaceae</taxon>
        <taxon>Cyclobacterium</taxon>
    </lineage>
</organism>
<feature type="domain" description="LysM" evidence="2">
    <location>
        <begin position="95"/>
        <end position="138"/>
    </location>
</feature>
<dbReference type="PANTHER" id="PTHR33734:SF22">
    <property type="entry name" value="MEMBRANE-BOUND LYTIC MUREIN TRANSGLYCOSYLASE D"/>
    <property type="match status" value="1"/>
</dbReference>
<dbReference type="AlphaFoldDB" id="A0A1H6Y1I2"/>
<sequence length="400" mass="43405">MKCWILILGIIGIAIPGKGSELTAIDSVGIERVGDKSYIIHEVDPQETLFGISRRYGTPVGEIVQSNDNLKSGLKIGQRIRIPFVEKEAIPEGAKVHQVLPGETLFSIAKTYQATVNELMEWNNLRGTDISVGQSLLIKGLEKKEAPVAEEKIEETVELADQTVAVTNEQVTPAAETSDKNVKKKTEREVKEPNRSKLPEAASPESKPTVSSTGNWISHEVVQGETLFAIARKYDAKVEDLIQWNGLSSNNLRIGQTLKVGRETNAQIPVTQLPGPSEPTAEAAPSSTRSPSQPAPAQRGTSSSSSIDTSTAFKNISENGQAEVIAGTGNHKKYLVLHRSAPVGTIMRIRNEENDVTVFARVVGVLPDTGDNNKLLIKVSKAAFDQLKAVNPRFRVAISY</sequence>
<dbReference type="Gene3D" id="2.40.40.10">
    <property type="entry name" value="RlpA-like domain"/>
    <property type="match status" value="1"/>
</dbReference>
<keyword evidence="4" id="KW-1185">Reference proteome</keyword>
<feature type="compositionally biased region" description="Basic and acidic residues" evidence="1">
    <location>
        <begin position="177"/>
        <end position="198"/>
    </location>
</feature>
<dbReference type="CDD" id="cd00118">
    <property type="entry name" value="LysM"/>
    <property type="match status" value="3"/>
</dbReference>
<name>A0A1H6Y1I2_9BACT</name>
<dbReference type="PROSITE" id="PS51782">
    <property type="entry name" value="LYSM"/>
    <property type="match status" value="3"/>
</dbReference>
<dbReference type="Gene3D" id="3.10.350.10">
    <property type="entry name" value="LysM domain"/>
    <property type="match status" value="3"/>
</dbReference>
<dbReference type="OrthoDB" id="2149800at2"/>
<evidence type="ECO:0000313" key="3">
    <source>
        <dbReference type="EMBL" id="SEJ35163.1"/>
    </source>
</evidence>
<dbReference type="InterPro" id="IPR018392">
    <property type="entry name" value="LysM"/>
</dbReference>
<evidence type="ECO:0000313" key="4">
    <source>
        <dbReference type="Proteomes" id="UP000199403"/>
    </source>
</evidence>
<evidence type="ECO:0000259" key="2">
    <source>
        <dbReference type="PROSITE" id="PS51782"/>
    </source>
</evidence>
<dbReference type="InterPro" id="IPR036779">
    <property type="entry name" value="LysM_dom_sf"/>
</dbReference>
<feature type="domain" description="LysM" evidence="2">
    <location>
        <begin position="217"/>
        <end position="260"/>
    </location>
</feature>
<protein>
    <submittedName>
        <fullName evidence="3">LysM domain-containing protein</fullName>
    </submittedName>
</protein>
<dbReference type="EMBL" id="FNZH01000003">
    <property type="protein sequence ID" value="SEJ35163.1"/>
    <property type="molecule type" value="Genomic_DNA"/>
</dbReference>
<gene>
    <name evidence="3" type="ORF">SAMN05192553_103409</name>
</gene>
<dbReference type="SMART" id="SM00257">
    <property type="entry name" value="LysM"/>
    <property type="match status" value="3"/>
</dbReference>
<dbReference type="STRING" id="1416801.SAMN05192553_103409"/>
<feature type="region of interest" description="Disordered" evidence="1">
    <location>
        <begin position="168"/>
        <end position="213"/>
    </location>
</feature>
<dbReference type="Pfam" id="PF01476">
    <property type="entry name" value="LysM"/>
    <property type="match status" value="3"/>
</dbReference>
<reference evidence="4" key="1">
    <citation type="submission" date="2016-10" db="EMBL/GenBank/DDBJ databases">
        <authorList>
            <person name="Varghese N."/>
            <person name="Submissions S."/>
        </authorList>
    </citation>
    <scope>NUCLEOTIDE SEQUENCE [LARGE SCALE GENOMIC DNA]</scope>
    <source>
        <strain evidence="4">IBRC-M 10761</strain>
    </source>
</reference>
<dbReference type="PANTHER" id="PTHR33734">
    <property type="entry name" value="LYSM DOMAIN-CONTAINING GPI-ANCHORED PROTEIN 2"/>
    <property type="match status" value="1"/>
</dbReference>